<dbReference type="GO" id="GO:0005092">
    <property type="term" value="F:GDP-dissociation inhibitor activity"/>
    <property type="evidence" value="ECO:0007669"/>
    <property type="project" value="InterPro"/>
</dbReference>
<dbReference type="Gene3D" id="1.10.405.10">
    <property type="entry name" value="Guanine Nucleotide Dissociation Inhibitor, domain 1"/>
    <property type="match status" value="1"/>
</dbReference>
<keyword evidence="4 5" id="KW-0963">Cytoplasm</keyword>
<gene>
    <name evidence="6" type="ORF">KR093_011151</name>
</gene>
<dbReference type="PIRSF" id="PIRSF016550">
    <property type="entry name" value="Rab_ger_ger_transf_A_euk"/>
    <property type="match status" value="1"/>
</dbReference>
<dbReference type="GO" id="GO:0005968">
    <property type="term" value="C:Rab-protein geranylgeranyltransferase complex"/>
    <property type="evidence" value="ECO:0007669"/>
    <property type="project" value="UniProtKB-UniRule"/>
</dbReference>
<keyword evidence="3 5" id="KW-0343">GTPase activation</keyword>
<evidence type="ECO:0000313" key="6">
    <source>
        <dbReference type="EMBL" id="KAH8355327.1"/>
    </source>
</evidence>
<dbReference type="Gene3D" id="3.30.519.10">
    <property type="entry name" value="Guanine Nucleotide Dissociation Inhibitor, domain 2"/>
    <property type="match status" value="1"/>
</dbReference>
<dbReference type="GO" id="GO:0016192">
    <property type="term" value="P:vesicle-mediated transport"/>
    <property type="evidence" value="ECO:0007669"/>
    <property type="project" value="TreeGrafter"/>
</dbReference>
<dbReference type="PANTHER" id="PTHR11787:SF4">
    <property type="entry name" value="CHM, RAB ESCORT PROTEIN 1"/>
    <property type="match status" value="1"/>
</dbReference>
<comment type="caution">
    <text evidence="6">The sequence shown here is derived from an EMBL/GenBank/DDBJ whole genome shotgun (WGS) entry which is preliminary data.</text>
</comment>
<dbReference type="InterPro" id="IPR018203">
    <property type="entry name" value="GDP_dissociation_inhibitor"/>
</dbReference>
<dbReference type="Proteomes" id="UP001200034">
    <property type="component" value="Unassembled WGS sequence"/>
</dbReference>
<organism evidence="6 7">
    <name type="scientific">Drosophila rubida</name>
    <dbReference type="NCBI Taxonomy" id="30044"/>
    <lineage>
        <taxon>Eukaryota</taxon>
        <taxon>Metazoa</taxon>
        <taxon>Ecdysozoa</taxon>
        <taxon>Arthropoda</taxon>
        <taxon>Hexapoda</taxon>
        <taxon>Insecta</taxon>
        <taxon>Pterygota</taxon>
        <taxon>Neoptera</taxon>
        <taxon>Endopterygota</taxon>
        <taxon>Diptera</taxon>
        <taxon>Brachycera</taxon>
        <taxon>Muscomorpha</taxon>
        <taxon>Ephydroidea</taxon>
        <taxon>Drosophilidae</taxon>
        <taxon>Drosophila</taxon>
    </lineage>
</organism>
<dbReference type="GO" id="GO:0007264">
    <property type="term" value="P:small GTPase-mediated signal transduction"/>
    <property type="evidence" value="ECO:0007669"/>
    <property type="project" value="UniProtKB-UniRule"/>
</dbReference>
<name>A0AAD4JRL5_9MUSC</name>
<evidence type="ECO:0000256" key="5">
    <source>
        <dbReference type="PIRNR" id="PIRNR016550"/>
    </source>
</evidence>
<dbReference type="AlphaFoldDB" id="A0AAD4JRL5"/>
<dbReference type="GO" id="GO:0006886">
    <property type="term" value="P:intracellular protein transport"/>
    <property type="evidence" value="ECO:0007669"/>
    <property type="project" value="InterPro"/>
</dbReference>
<reference evidence="6" key="1">
    <citation type="journal article" date="2021" name="Mol. Ecol. Resour.">
        <title>Phylogenomic analyses of the genus Drosophila reveals genomic signals of climate adaptation.</title>
        <authorList>
            <person name="Li F."/>
            <person name="Rane R.V."/>
            <person name="Luria V."/>
            <person name="Xiong Z."/>
            <person name="Chen J."/>
            <person name="Li Z."/>
            <person name="Catullo R.A."/>
            <person name="Griffin P.C."/>
            <person name="Schiffer M."/>
            <person name="Pearce S."/>
            <person name="Lee S.F."/>
            <person name="McElroy K."/>
            <person name="Stocker A."/>
            <person name="Shirriffs J."/>
            <person name="Cockerell F."/>
            <person name="Coppin C."/>
            <person name="Sgro C.M."/>
            <person name="Karger A."/>
            <person name="Cain J.W."/>
            <person name="Weber J.A."/>
            <person name="Santpere G."/>
            <person name="Kirschner M.W."/>
            <person name="Hoffmann A.A."/>
            <person name="Oakeshott J.G."/>
            <person name="Zhang G."/>
        </authorList>
    </citation>
    <scope>NUCLEOTIDE SEQUENCE</scope>
    <source>
        <strain evidence="6">BGI-SZ-2011g</strain>
    </source>
</reference>
<sequence>MSDDLPDQFDLVVIGTGKKKSFNTPSTLHDDSLLLLLGFTESCIAAAASRIGKTVLHIDPNEYYGDVWSSFSLDAFNNLLEQSNTMVRNGSFVWHEASDNADWTREKLLEKSRRFSLDLSPRVAYSAGELVKLLIKSNICRYAEFRALDHVCMWYNNELVSVPCSRSDVFNTKTLSIVEKRLLMKFLTTCNDYGEDKCNEDSLEFRGRTFLEYLKAQRVTDKIATCVMQAIAMCTHDTSFEEGMQRTQRFLGSLGRYGNTPFLFPMYGCGELPQCFCRLCAVYGGIYCLKRGVDDISVEANFSDLLVSSAGKTLRAKQVVCAPGQVPAAHLHSELRAHISRGLLIATSPLGGEDLNKGGGGVNLLRLLTSDGQREAFLIQLSHYSGTCPEGLYLFHLTTQAISEDPAADLAPFTELLFGVQAPQLIYSAYFTIAAQAATNTAPNTPIYCTAPPSYELDYDAAIANAQEIFGKLYADAEFLPRAPDPEEIVVDGEDPSALNEHSLPEDLRAQLHDLEHAAQDMDIAE</sequence>
<dbReference type="EMBL" id="JAJJHW010003889">
    <property type="protein sequence ID" value="KAH8355327.1"/>
    <property type="molecule type" value="Genomic_DNA"/>
</dbReference>
<protein>
    <recommendedName>
        <fullName evidence="5">Rab proteins geranylgeranyltransferase component A</fullName>
    </recommendedName>
</protein>
<dbReference type="Pfam" id="PF00996">
    <property type="entry name" value="GDI"/>
    <property type="match status" value="1"/>
</dbReference>
<dbReference type="PRINTS" id="PR00891">
    <property type="entry name" value="RABGDIREP"/>
</dbReference>
<comment type="subcellular location">
    <subcellularLocation>
        <location evidence="1 5">Cytoplasm</location>
    </subcellularLocation>
</comment>
<evidence type="ECO:0000313" key="7">
    <source>
        <dbReference type="Proteomes" id="UP001200034"/>
    </source>
</evidence>
<evidence type="ECO:0000256" key="4">
    <source>
        <dbReference type="ARBA" id="ARBA00022490"/>
    </source>
</evidence>
<evidence type="ECO:0000256" key="3">
    <source>
        <dbReference type="ARBA" id="ARBA00022468"/>
    </source>
</evidence>
<dbReference type="PANTHER" id="PTHR11787">
    <property type="entry name" value="RAB GDP-DISSOCIATION INHIBITOR"/>
    <property type="match status" value="1"/>
</dbReference>
<accession>A0AAD4JRL5</accession>
<evidence type="ECO:0000256" key="2">
    <source>
        <dbReference type="ARBA" id="ARBA00005593"/>
    </source>
</evidence>
<dbReference type="InterPro" id="IPR036188">
    <property type="entry name" value="FAD/NAD-bd_sf"/>
</dbReference>
<dbReference type="SUPFAM" id="SSF51905">
    <property type="entry name" value="FAD/NAD(P)-binding domain"/>
    <property type="match status" value="1"/>
</dbReference>
<dbReference type="GO" id="GO:0005634">
    <property type="term" value="C:nucleus"/>
    <property type="evidence" value="ECO:0007669"/>
    <property type="project" value="TreeGrafter"/>
</dbReference>
<dbReference type="Gene3D" id="3.50.50.60">
    <property type="entry name" value="FAD/NAD(P)-binding domain"/>
    <property type="match status" value="1"/>
</dbReference>
<comment type="similarity">
    <text evidence="2 5">Belongs to the Rab GDI family.</text>
</comment>
<dbReference type="FunFam" id="1.10.405.10:FF:000003">
    <property type="entry name" value="Rab proteins geranylgeranyltransferase component A"/>
    <property type="match status" value="1"/>
</dbReference>
<dbReference type="GO" id="GO:0005096">
    <property type="term" value="F:GTPase activator activity"/>
    <property type="evidence" value="ECO:0007669"/>
    <property type="project" value="UniProtKB-UniRule"/>
</dbReference>
<proteinExistence type="inferred from homology"/>
<keyword evidence="7" id="KW-1185">Reference proteome</keyword>
<dbReference type="InterPro" id="IPR001738">
    <property type="entry name" value="Rab_escort"/>
</dbReference>
<dbReference type="GO" id="GO:0005829">
    <property type="term" value="C:cytosol"/>
    <property type="evidence" value="ECO:0007669"/>
    <property type="project" value="TreeGrafter"/>
</dbReference>
<comment type="function">
    <text evidence="5">Substrate-binding subunit (component A) of the Rab geranylgeranyltransferase (GGTase) complex. Binds unprenylated Rab proteins and presents the substrate peptide to the catalytic component B. The component A is thought to be regenerated by transferring its prenylated Rab back to the donor membrane.</text>
</comment>
<evidence type="ECO:0000256" key="1">
    <source>
        <dbReference type="ARBA" id="ARBA00004496"/>
    </source>
</evidence>